<keyword evidence="6 13" id="KW-0812">Transmembrane</keyword>
<dbReference type="Gene3D" id="2.40.128.330">
    <property type="match status" value="1"/>
</dbReference>
<evidence type="ECO:0000259" key="15">
    <source>
        <dbReference type="Pfam" id="PF01034"/>
    </source>
</evidence>
<comment type="caution">
    <text evidence="13">Lacks conserved residue(s) required for the propagation of feature annotation.</text>
</comment>
<feature type="transmembrane region" description="Helical" evidence="13">
    <location>
        <begin position="567"/>
        <end position="591"/>
    </location>
</feature>
<comment type="similarity">
    <text evidence="3">Belongs to the neurexin family.</text>
</comment>
<evidence type="ECO:0000256" key="12">
    <source>
        <dbReference type="ARBA" id="ARBA00093432"/>
    </source>
</evidence>
<evidence type="ECO:0000313" key="16">
    <source>
        <dbReference type="EMBL" id="KAK7887226.1"/>
    </source>
</evidence>
<feature type="compositionally biased region" description="Acidic residues" evidence="14">
    <location>
        <begin position="451"/>
        <end position="462"/>
    </location>
</feature>
<keyword evidence="13" id="KW-0999">Mitochondrion inner membrane</keyword>
<dbReference type="InterPro" id="IPR039204">
    <property type="entry name" value="MRS2-like"/>
</dbReference>
<feature type="compositionally biased region" description="Polar residues" evidence="14">
    <location>
        <begin position="497"/>
        <end position="507"/>
    </location>
</feature>
<feature type="region of interest" description="Disordered" evidence="14">
    <location>
        <begin position="445"/>
        <end position="472"/>
    </location>
</feature>
<keyword evidence="7 13" id="KW-0460">Magnesium</keyword>
<proteinExistence type="inferred from homology"/>
<evidence type="ECO:0000256" key="5">
    <source>
        <dbReference type="ARBA" id="ARBA00022448"/>
    </source>
</evidence>
<dbReference type="EMBL" id="JBBPFD010000019">
    <property type="protein sequence ID" value="KAK7887226.1"/>
    <property type="molecule type" value="Genomic_DNA"/>
</dbReference>
<evidence type="ECO:0000256" key="1">
    <source>
        <dbReference type="ARBA" id="ARBA00004141"/>
    </source>
</evidence>
<comment type="subcellular location">
    <subcellularLocation>
        <location evidence="1">Membrane</location>
        <topology evidence="1">Multi-pass membrane protein</topology>
    </subcellularLocation>
    <subcellularLocation>
        <location evidence="2">Membrane</location>
        <topology evidence="2">Single-pass type I membrane protein</topology>
    </subcellularLocation>
    <subcellularLocation>
        <location evidence="13">Mitochondrion inner membrane</location>
        <topology evidence="13">Multi-pass membrane protein</topology>
    </subcellularLocation>
</comment>
<keyword evidence="5 13" id="KW-0813">Transport</keyword>
<evidence type="ECO:0000256" key="7">
    <source>
        <dbReference type="ARBA" id="ARBA00022842"/>
    </source>
</evidence>
<dbReference type="InterPro" id="IPR027789">
    <property type="entry name" value="Syndecan/Neurexin_dom"/>
</dbReference>
<keyword evidence="13" id="KW-0496">Mitochondrion</keyword>
<dbReference type="InterPro" id="IPR030479">
    <property type="entry name" value="Syndecan_CS"/>
</dbReference>
<evidence type="ECO:0000256" key="3">
    <source>
        <dbReference type="ARBA" id="ARBA00010241"/>
    </source>
</evidence>
<comment type="function">
    <text evidence="12">Magnesium transporter that mediates the influx of magnesium into the mitochondrial matrix and regulates magnesium metabolism. Also permeable to calcium, sodium and potassium ions. Required for normal expression of the mitochondrial respiratory complex I subunits. May play a role in maintaining the inner mitochondrial membrane potential.</text>
</comment>
<evidence type="ECO:0000256" key="9">
    <source>
        <dbReference type="ARBA" id="ARBA00022989"/>
    </source>
</evidence>
<keyword evidence="9 13" id="KW-1133">Transmembrane helix</keyword>
<dbReference type="GO" id="GO:0045016">
    <property type="term" value="P:mitochondrial magnesium ion transmembrane transport"/>
    <property type="evidence" value="ECO:0007669"/>
    <property type="project" value="TreeGrafter"/>
</dbReference>
<dbReference type="Proteomes" id="UP001460270">
    <property type="component" value="Unassembled WGS sequence"/>
</dbReference>
<evidence type="ECO:0000256" key="8">
    <source>
        <dbReference type="ARBA" id="ARBA00022946"/>
    </source>
</evidence>
<evidence type="ECO:0000256" key="6">
    <source>
        <dbReference type="ARBA" id="ARBA00022692"/>
    </source>
</evidence>
<comment type="subunit">
    <text evidence="4">Homopentamer.</text>
</comment>
<evidence type="ECO:0000313" key="17">
    <source>
        <dbReference type="Proteomes" id="UP001460270"/>
    </source>
</evidence>
<gene>
    <name evidence="16" type="ORF">WMY93_026847</name>
</gene>
<comment type="similarity">
    <text evidence="13">Belongs to the CorA metal ion transporter (MIT) (TC 1.A.35) family.</text>
</comment>
<evidence type="ECO:0000256" key="10">
    <source>
        <dbReference type="ARBA" id="ARBA00023065"/>
    </source>
</evidence>
<dbReference type="AlphaFoldDB" id="A0AAW0N3J4"/>
<comment type="caution">
    <text evidence="16">The sequence shown here is derived from an EMBL/GenBank/DDBJ whole genome shotgun (WGS) entry which is preliminary data.</text>
</comment>
<reference evidence="17" key="1">
    <citation type="submission" date="2024-04" db="EMBL/GenBank/DDBJ databases">
        <title>Salinicola lusitanus LLJ914,a marine bacterium isolated from the Okinawa Trough.</title>
        <authorList>
            <person name="Li J."/>
        </authorList>
    </citation>
    <scope>NUCLEOTIDE SEQUENCE [LARGE SCALE GENOMIC DNA]</scope>
</reference>
<evidence type="ECO:0000256" key="14">
    <source>
        <dbReference type="SAM" id="MobiDB-lite"/>
    </source>
</evidence>
<sequence length="623" mass="69658">MLFSGFKISLGTCLPFGINLQPKYVSRLLTQCGIRTLVIAGASSQKHNTLPGNKLGLCWIYCQRKALTKKQQLSLYSSLFQRGLLQAGAALSGKAVSSSWRKDHGRPSTKNLTHCTFKNYYFPPTVCPIRHAMSEASLSSVAPTFVVMRFDQEGNVTTFEKKKTELCQELSLQARDLRFQHSTSLTARNNCIILRMETLKAIVTLDSLQVLDFRGVGLERWLVLELAPQLATQTHSLPFEFRAIEAILQHRVNALQTRKSLSELETDIKVFKDSLLKILDEDEMIEELCLTKWTDPRIFEESSLGIDHAEEMELLLENYYMQAEEFGNKARELKGLIDDSESVIFINLDSHRNSSFEEDPKVFWLVTGFMFLGSGLIWRKLLSFLGRHLEPSLIPPVWKRNLKEVEMRNFCLVILVGLAAGFFTEKISVSSQHLSAVDDLYLEGRPSGDLPIDDEDGDDDDGSGSGSGDGGELLKFLNFSKTSFGREDVTVEPLQPQPTSGSPNFGPTTAAKHPQPSTTESDSAPKAPTASDNDEEIVAKDGRGSRIYEMDSPKEVMSENLWERTDVLAAIIACGVVGFLFAVFLLLLLAYRMKKKDEGSYDLGETKLTNTAYHKAPTKEFYA</sequence>
<protein>
    <recommendedName>
        <fullName evidence="13">Magnesium transporter</fullName>
    </recommendedName>
</protein>
<dbReference type="CDD" id="cd12823">
    <property type="entry name" value="Mrs2_Mfm1p-like"/>
    <property type="match status" value="1"/>
</dbReference>
<dbReference type="GO" id="GO:0005743">
    <property type="term" value="C:mitochondrial inner membrane"/>
    <property type="evidence" value="ECO:0007669"/>
    <property type="project" value="UniProtKB-SubCell"/>
</dbReference>
<name>A0AAW0N3J4_9GOBI</name>
<feature type="domain" description="Syndecan/Neurexin" evidence="15">
    <location>
        <begin position="560"/>
        <end position="621"/>
    </location>
</feature>
<keyword evidence="8" id="KW-0809">Transit peptide</keyword>
<feature type="region of interest" description="Disordered" evidence="14">
    <location>
        <begin position="491"/>
        <end position="535"/>
    </location>
</feature>
<dbReference type="GO" id="GO:0015095">
    <property type="term" value="F:magnesium ion transmembrane transporter activity"/>
    <property type="evidence" value="ECO:0007669"/>
    <property type="project" value="TreeGrafter"/>
</dbReference>
<keyword evidence="11 13" id="KW-0472">Membrane</keyword>
<dbReference type="Gene3D" id="1.20.58.340">
    <property type="entry name" value="Magnesium transport protein CorA, transmembrane region"/>
    <property type="match status" value="1"/>
</dbReference>
<accession>A0AAW0N3J4</accession>
<dbReference type="PROSITE" id="PS00964">
    <property type="entry name" value="SYNDECAN"/>
    <property type="match status" value="1"/>
</dbReference>
<evidence type="ECO:0000256" key="11">
    <source>
        <dbReference type="ARBA" id="ARBA00023136"/>
    </source>
</evidence>
<dbReference type="PANTHER" id="PTHR13890:SF0">
    <property type="entry name" value="MAGNESIUM TRANSPORTER MRS2 HOMOLOG, MITOCHONDRIAL"/>
    <property type="match status" value="1"/>
</dbReference>
<organism evidence="16 17">
    <name type="scientific">Mugilogobius chulae</name>
    <name type="common">yellowstripe goby</name>
    <dbReference type="NCBI Taxonomy" id="88201"/>
    <lineage>
        <taxon>Eukaryota</taxon>
        <taxon>Metazoa</taxon>
        <taxon>Chordata</taxon>
        <taxon>Craniata</taxon>
        <taxon>Vertebrata</taxon>
        <taxon>Euteleostomi</taxon>
        <taxon>Actinopterygii</taxon>
        <taxon>Neopterygii</taxon>
        <taxon>Teleostei</taxon>
        <taxon>Neoteleostei</taxon>
        <taxon>Acanthomorphata</taxon>
        <taxon>Gobiaria</taxon>
        <taxon>Gobiiformes</taxon>
        <taxon>Gobioidei</taxon>
        <taxon>Gobiidae</taxon>
        <taxon>Gobionellinae</taxon>
        <taxon>Mugilogobius</taxon>
    </lineage>
</organism>
<keyword evidence="10 13" id="KW-0406">Ion transport</keyword>
<evidence type="ECO:0000256" key="4">
    <source>
        <dbReference type="ARBA" id="ARBA00011255"/>
    </source>
</evidence>
<dbReference type="Pfam" id="PF01034">
    <property type="entry name" value="Syndecan"/>
    <property type="match status" value="1"/>
</dbReference>
<keyword evidence="17" id="KW-1185">Reference proteome</keyword>
<dbReference type="PANTHER" id="PTHR13890">
    <property type="entry name" value="RNA SPLICING PROTEIN MRS2, MITOCHONDRIAL"/>
    <property type="match status" value="1"/>
</dbReference>
<evidence type="ECO:0000256" key="2">
    <source>
        <dbReference type="ARBA" id="ARBA00004479"/>
    </source>
</evidence>
<evidence type="ECO:0000256" key="13">
    <source>
        <dbReference type="RuleBase" id="RU366042"/>
    </source>
</evidence>
<dbReference type="Pfam" id="PF22099">
    <property type="entry name" value="MRS2-like"/>
    <property type="match status" value="1"/>
</dbReference>